<dbReference type="AlphaFoldDB" id="A0A7C3KI66"/>
<dbReference type="InterPro" id="IPR000160">
    <property type="entry name" value="GGDEF_dom"/>
</dbReference>
<dbReference type="GO" id="GO:0005886">
    <property type="term" value="C:plasma membrane"/>
    <property type="evidence" value="ECO:0007669"/>
    <property type="project" value="TreeGrafter"/>
</dbReference>
<dbReference type="GO" id="GO:0043709">
    <property type="term" value="P:cell adhesion involved in single-species biofilm formation"/>
    <property type="evidence" value="ECO:0007669"/>
    <property type="project" value="TreeGrafter"/>
</dbReference>
<dbReference type="Gene3D" id="3.30.70.270">
    <property type="match status" value="1"/>
</dbReference>
<dbReference type="PANTHER" id="PTHR45138">
    <property type="entry name" value="REGULATORY COMPONENTS OF SENSORY TRANSDUCTION SYSTEM"/>
    <property type="match status" value="1"/>
</dbReference>
<dbReference type="PROSITE" id="PS50887">
    <property type="entry name" value="GGDEF"/>
    <property type="match status" value="1"/>
</dbReference>
<dbReference type="SMART" id="SM00448">
    <property type="entry name" value="REC"/>
    <property type="match status" value="1"/>
</dbReference>
<dbReference type="Pfam" id="PF00072">
    <property type="entry name" value="Response_reg"/>
    <property type="match status" value="1"/>
</dbReference>
<accession>A0A7C3KI66</accession>
<feature type="coiled-coil region" evidence="2">
    <location>
        <begin position="127"/>
        <end position="154"/>
    </location>
</feature>
<dbReference type="SUPFAM" id="SSF52172">
    <property type="entry name" value="CheY-like"/>
    <property type="match status" value="1"/>
</dbReference>
<dbReference type="PANTHER" id="PTHR45138:SF9">
    <property type="entry name" value="DIGUANYLATE CYCLASE DGCM-RELATED"/>
    <property type="match status" value="1"/>
</dbReference>
<dbReference type="InterPro" id="IPR050469">
    <property type="entry name" value="Diguanylate_Cyclase"/>
</dbReference>
<feature type="domain" description="GGDEF" evidence="4">
    <location>
        <begin position="199"/>
        <end position="336"/>
    </location>
</feature>
<dbReference type="InterPro" id="IPR001789">
    <property type="entry name" value="Sig_transdc_resp-reg_receiver"/>
</dbReference>
<dbReference type="Gene3D" id="3.40.50.2300">
    <property type="match status" value="1"/>
</dbReference>
<feature type="modified residue" description="4-aspartylphosphate" evidence="1">
    <location>
        <position position="61"/>
    </location>
</feature>
<organism evidence="5">
    <name type="scientific">Oscillatoriales cyanobacterium SpSt-418</name>
    <dbReference type="NCBI Taxonomy" id="2282169"/>
    <lineage>
        <taxon>Bacteria</taxon>
        <taxon>Bacillati</taxon>
        <taxon>Cyanobacteriota</taxon>
        <taxon>Cyanophyceae</taxon>
        <taxon>Oscillatoriophycideae</taxon>
        <taxon>Oscillatoriales</taxon>
    </lineage>
</organism>
<dbReference type="CDD" id="cd01949">
    <property type="entry name" value="GGDEF"/>
    <property type="match status" value="1"/>
</dbReference>
<dbReference type="GO" id="GO:0000160">
    <property type="term" value="P:phosphorelay signal transduction system"/>
    <property type="evidence" value="ECO:0007669"/>
    <property type="project" value="InterPro"/>
</dbReference>
<dbReference type="GO" id="GO:1902201">
    <property type="term" value="P:negative regulation of bacterial-type flagellum-dependent cell motility"/>
    <property type="evidence" value="ECO:0007669"/>
    <property type="project" value="TreeGrafter"/>
</dbReference>
<dbReference type="SMART" id="SM00267">
    <property type="entry name" value="GGDEF"/>
    <property type="match status" value="1"/>
</dbReference>
<dbReference type="CDD" id="cd19920">
    <property type="entry name" value="REC_PA4781-like"/>
    <property type="match status" value="1"/>
</dbReference>
<dbReference type="FunFam" id="3.30.70.270:FF:000001">
    <property type="entry name" value="Diguanylate cyclase domain protein"/>
    <property type="match status" value="1"/>
</dbReference>
<sequence>MNNLGTDINQGNILLVDDTPANLDLLTRMLTRKGYTVQAVNSGKKALALVELAPPDLVLLDISMPDMDGYEVCQHLKANPKTREIPVIFISALNEVSDKIRAFDVGGVDYITKPFRVAEVIARVATHVTIRRLQKELQQQNERLQQEIRDRHTVEMALQAAIHELEQLANLDGLTQLANRRRFDEHLFLEWRRLSRESSPLSLILCDVDFFKSYNDTYGHQAGDQCLCRIAKVLRETVKRPADLVARYGGEEFAVILPNTPLDGAVQVAQEILQKVALLTIPHCGSGISSHITVSLGVATIVPTQLLFPKQLVAAADRALYEAKSRGRNQIVPEELFFEAGLRPFKSHFCLRDSTQTYSISEIEEPE</sequence>
<dbReference type="SUPFAM" id="SSF55073">
    <property type="entry name" value="Nucleotide cyclase"/>
    <property type="match status" value="1"/>
</dbReference>
<dbReference type="GO" id="GO:0052621">
    <property type="term" value="F:diguanylate cyclase activity"/>
    <property type="evidence" value="ECO:0007669"/>
    <property type="project" value="TreeGrafter"/>
</dbReference>
<dbReference type="InterPro" id="IPR011006">
    <property type="entry name" value="CheY-like_superfamily"/>
</dbReference>
<dbReference type="NCBIfam" id="TIGR00254">
    <property type="entry name" value="GGDEF"/>
    <property type="match status" value="1"/>
</dbReference>
<evidence type="ECO:0000313" key="5">
    <source>
        <dbReference type="EMBL" id="HFN00548.1"/>
    </source>
</evidence>
<reference evidence="5" key="1">
    <citation type="journal article" date="2020" name="mSystems">
        <title>Genome- and Community-Level Interaction Insights into Carbon Utilization and Element Cycling Functions of Hydrothermarchaeota in Hydrothermal Sediment.</title>
        <authorList>
            <person name="Zhou Z."/>
            <person name="Liu Y."/>
            <person name="Xu W."/>
            <person name="Pan J."/>
            <person name="Luo Z.H."/>
            <person name="Li M."/>
        </authorList>
    </citation>
    <scope>NUCLEOTIDE SEQUENCE [LARGE SCALE GENOMIC DNA]</scope>
    <source>
        <strain evidence="5">SpSt-418</strain>
    </source>
</reference>
<dbReference type="InterPro" id="IPR029787">
    <property type="entry name" value="Nucleotide_cyclase"/>
</dbReference>
<dbReference type="EMBL" id="DSRU01000328">
    <property type="protein sequence ID" value="HFN00548.1"/>
    <property type="molecule type" value="Genomic_DNA"/>
</dbReference>
<evidence type="ECO:0000259" key="4">
    <source>
        <dbReference type="PROSITE" id="PS50887"/>
    </source>
</evidence>
<keyword evidence="2" id="KW-0175">Coiled coil</keyword>
<evidence type="ECO:0000259" key="3">
    <source>
        <dbReference type="PROSITE" id="PS50110"/>
    </source>
</evidence>
<feature type="domain" description="Response regulatory" evidence="3">
    <location>
        <begin position="12"/>
        <end position="128"/>
    </location>
</feature>
<dbReference type="Pfam" id="PF00990">
    <property type="entry name" value="GGDEF"/>
    <property type="match status" value="1"/>
</dbReference>
<name>A0A7C3KI66_9CYAN</name>
<comment type="caution">
    <text evidence="5">The sequence shown here is derived from an EMBL/GenBank/DDBJ whole genome shotgun (WGS) entry which is preliminary data.</text>
</comment>
<dbReference type="PROSITE" id="PS50110">
    <property type="entry name" value="RESPONSE_REGULATORY"/>
    <property type="match status" value="1"/>
</dbReference>
<keyword evidence="1" id="KW-0597">Phosphoprotein</keyword>
<evidence type="ECO:0000256" key="1">
    <source>
        <dbReference type="PROSITE-ProRule" id="PRU00169"/>
    </source>
</evidence>
<evidence type="ECO:0000256" key="2">
    <source>
        <dbReference type="SAM" id="Coils"/>
    </source>
</evidence>
<dbReference type="InterPro" id="IPR043128">
    <property type="entry name" value="Rev_trsase/Diguanyl_cyclase"/>
</dbReference>
<protein>
    <submittedName>
        <fullName evidence="5">PleD family two-component system response regulator</fullName>
    </submittedName>
</protein>
<gene>
    <name evidence="5" type="ORF">ENR64_22925</name>
</gene>
<proteinExistence type="predicted"/>